<comment type="caution">
    <text evidence="2">The sequence shown here is derived from an EMBL/GenBank/DDBJ whole genome shotgun (WGS) entry which is preliminary data.</text>
</comment>
<gene>
    <name evidence="2" type="ORF">J437_LFUL003205</name>
</gene>
<reference evidence="2" key="2">
    <citation type="submission" date="2017-10" db="EMBL/GenBank/DDBJ databases">
        <title>Ladona fulva Genome sequencing and assembly.</title>
        <authorList>
            <person name="Murali S."/>
            <person name="Richards S."/>
            <person name="Bandaranaike D."/>
            <person name="Bellair M."/>
            <person name="Blankenburg K."/>
            <person name="Chao H."/>
            <person name="Dinh H."/>
            <person name="Doddapaneni H."/>
            <person name="Dugan-Rocha S."/>
            <person name="Elkadiri S."/>
            <person name="Gnanaolivu R."/>
            <person name="Hernandez B."/>
            <person name="Skinner E."/>
            <person name="Javaid M."/>
            <person name="Lee S."/>
            <person name="Li M."/>
            <person name="Ming W."/>
            <person name="Munidasa M."/>
            <person name="Muniz J."/>
            <person name="Nguyen L."/>
            <person name="Hughes D."/>
            <person name="Osuji N."/>
            <person name="Pu L.-L."/>
            <person name="Puazo M."/>
            <person name="Qu C."/>
            <person name="Quiroz J."/>
            <person name="Raj R."/>
            <person name="Weissenberger G."/>
            <person name="Xin Y."/>
            <person name="Zou X."/>
            <person name="Han Y."/>
            <person name="Worley K."/>
            <person name="Muzny D."/>
            <person name="Gibbs R."/>
        </authorList>
    </citation>
    <scope>NUCLEOTIDE SEQUENCE</scope>
    <source>
        <strain evidence="2">Sampled in the wild</strain>
    </source>
</reference>
<reference evidence="2" key="1">
    <citation type="submission" date="2013-04" db="EMBL/GenBank/DDBJ databases">
        <authorList>
            <person name="Qu J."/>
            <person name="Murali S.C."/>
            <person name="Bandaranaike D."/>
            <person name="Bellair M."/>
            <person name="Blankenburg K."/>
            <person name="Chao H."/>
            <person name="Dinh H."/>
            <person name="Doddapaneni H."/>
            <person name="Downs B."/>
            <person name="Dugan-Rocha S."/>
            <person name="Elkadiri S."/>
            <person name="Gnanaolivu R.D."/>
            <person name="Hernandez B."/>
            <person name="Javaid M."/>
            <person name="Jayaseelan J.C."/>
            <person name="Lee S."/>
            <person name="Li M."/>
            <person name="Ming W."/>
            <person name="Munidasa M."/>
            <person name="Muniz J."/>
            <person name="Nguyen L."/>
            <person name="Ongeri F."/>
            <person name="Osuji N."/>
            <person name="Pu L.-L."/>
            <person name="Puazo M."/>
            <person name="Qu C."/>
            <person name="Quiroz J."/>
            <person name="Raj R."/>
            <person name="Weissenberger G."/>
            <person name="Xin Y."/>
            <person name="Zou X."/>
            <person name="Han Y."/>
            <person name="Richards S."/>
            <person name="Worley K."/>
            <person name="Muzny D."/>
            <person name="Gibbs R."/>
        </authorList>
    </citation>
    <scope>NUCLEOTIDE SEQUENCE</scope>
    <source>
        <strain evidence="2">Sampled in the wild</strain>
    </source>
</reference>
<evidence type="ECO:0000313" key="2">
    <source>
        <dbReference type="EMBL" id="KAG8224482.1"/>
    </source>
</evidence>
<organism evidence="2 3">
    <name type="scientific">Ladona fulva</name>
    <name type="common">Scarce chaser dragonfly</name>
    <name type="synonym">Libellula fulva</name>
    <dbReference type="NCBI Taxonomy" id="123851"/>
    <lineage>
        <taxon>Eukaryota</taxon>
        <taxon>Metazoa</taxon>
        <taxon>Ecdysozoa</taxon>
        <taxon>Arthropoda</taxon>
        <taxon>Hexapoda</taxon>
        <taxon>Insecta</taxon>
        <taxon>Pterygota</taxon>
        <taxon>Palaeoptera</taxon>
        <taxon>Odonata</taxon>
        <taxon>Epiprocta</taxon>
        <taxon>Anisoptera</taxon>
        <taxon>Libelluloidea</taxon>
        <taxon>Libellulidae</taxon>
        <taxon>Ladona</taxon>
    </lineage>
</organism>
<feature type="transmembrane region" description="Helical" evidence="1">
    <location>
        <begin position="25"/>
        <end position="45"/>
    </location>
</feature>
<accession>A0A8K0NWQ1</accession>
<keyword evidence="1" id="KW-0472">Membrane</keyword>
<dbReference type="Proteomes" id="UP000792457">
    <property type="component" value="Unassembled WGS sequence"/>
</dbReference>
<evidence type="ECO:0000313" key="3">
    <source>
        <dbReference type="Proteomes" id="UP000792457"/>
    </source>
</evidence>
<dbReference type="EMBL" id="KZ308197">
    <property type="protein sequence ID" value="KAG8224482.1"/>
    <property type="molecule type" value="Genomic_DNA"/>
</dbReference>
<evidence type="ECO:0000256" key="1">
    <source>
        <dbReference type="SAM" id="Phobius"/>
    </source>
</evidence>
<proteinExistence type="predicted"/>
<dbReference type="AlphaFoldDB" id="A0A8K0NWQ1"/>
<keyword evidence="1" id="KW-0812">Transmembrane</keyword>
<keyword evidence="3" id="KW-1185">Reference proteome</keyword>
<name>A0A8K0NWQ1_LADFU</name>
<sequence length="79" mass="9303">MTSINRLETHLMIVIDYTYYGGTQLYLLVQVNAVGAFCILIHFLLRYPKMNEPLLNNQVHSLGESFYYKEGGRRFWLPM</sequence>
<protein>
    <submittedName>
        <fullName evidence="2">Uncharacterized protein</fullName>
    </submittedName>
</protein>
<keyword evidence="1" id="KW-1133">Transmembrane helix</keyword>